<feature type="domain" description="Phage neck terminator protein gp12-like" evidence="1">
    <location>
        <begin position="141"/>
        <end position="233"/>
    </location>
</feature>
<dbReference type="EMBL" id="LR797038">
    <property type="protein sequence ID" value="CAB4182665.1"/>
    <property type="molecule type" value="Genomic_DNA"/>
</dbReference>
<accession>A0A6J5MUE5</accession>
<sequence length="268" mass="27761">MITVGPTQTQIFTALRGALNTFGLLTAAGAALPIIRGQVNRVPEPGSPDFCVMWPIMRQPLSMDVATSTDTILTGSVASAVLTVSDISGSLQTGQSVYAIVSSAWTLLGSIGAQLSGATGGLGTYSLPGAANRASGTLYAGTRALLVPEAVTIQADIHGPTGADNCARIIALFRDQFCSDALAASGYDVAPLYLSEPRQLPFENGEQQTEERWTIDLALQVNSITTIPQQFADTLEARAIALQSLAEKLLTEAVGVALNEAGGALEPG</sequence>
<dbReference type="EMBL" id="LR796529">
    <property type="protein sequence ID" value="CAB4149621.1"/>
    <property type="molecule type" value="Genomic_DNA"/>
</dbReference>
<evidence type="ECO:0000313" key="4">
    <source>
        <dbReference type="EMBL" id="CAB4212667.1"/>
    </source>
</evidence>
<dbReference type="NCBIfam" id="NF047498">
    <property type="entry name" value="LIC_12616_fam"/>
    <property type="match status" value="1"/>
</dbReference>
<dbReference type="InterPro" id="IPR057087">
    <property type="entry name" value="Gp12-like"/>
</dbReference>
<evidence type="ECO:0000313" key="3">
    <source>
        <dbReference type="EMBL" id="CAB4182665.1"/>
    </source>
</evidence>
<name>A0A6J5MUE5_9CAUD</name>
<evidence type="ECO:0000259" key="1">
    <source>
        <dbReference type="Pfam" id="PF23961"/>
    </source>
</evidence>
<reference evidence="2" key="1">
    <citation type="submission" date="2020-04" db="EMBL/GenBank/DDBJ databases">
        <authorList>
            <person name="Chiriac C."/>
            <person name="Salcher M."/>
            <person name="Ghai R."/>
            <person name="Kavagutti S V."/>
        </authorList>
    </citation>
    <scope>NUCLEOTIDE SEQUENCE</scope>
</reference>
<organism evidence="2">
    <name type="scientific">uncultured Caudovirales phage</name>
    <dbReference type="NCBI Taxonomy" id="2100421"/>
    <lineage>
        <taxon>Viruses</taxon>
        <taxon>Duplodnaviria</taxon>
        <taxon>Heunggongvirae</taxon>
        <taxon>Uroviricota</taxon>
        <taxon>Caudoviricetes</taxon>
        <taxon>Peduoviridae</taxon>
        <taxon>Maltschvirus</taxon>
        <taxon>Maltschvirus maltsch</taxon>
    </lineage>
</organism>
<protein>
    <recommendedName>
        <fullName evidence="1">Phage neck terminator protein gp12-like domain-containing protein</fullName>
    </recommendedName>
</protein>
<gene>
    <name evidence="3" type="ORF">UFOVP1081_15</name>
    <name evidence="4" type="ORF">UFOVP1433_15</name>
    <name evidence="2" type="ORF">UFOVP553_15</name>
</gene>
<evidence type="ECO:0000313" key="2">
    <source>
        <dbReference type="EMBL" id="CAB4149621.1"/>
    </source>
</evidence>
<dbReference type="Pfam" id="PF23961">
    <property type="entry name" value="Phage_tail_terminator_9"/>
    <property type="match status" value="1"/>
</dbReference>
<proteinExistence type="predicted"/>
<dbReference type="EMBL" id="LR797392">
    <property type="protein sequence ID" value="CAB4212667.1"/>
    <property type="molecule type" value="Genomic_DNA"/>
</dbReference>